<evidence type="ECO:0000313" key="6">
    <source>
        <dbReference type="Proteomes" id="UP000243308"/>
    </source>
</evidence>
<dbReference type="PANTHER" id="PTHR11113">
    <property type="entry name" value="N-ACETYLGLUCOSAMINE-6-PHOSPHATE DEACETYLASE"/>
    <property type="match status" value="1"/>
</dbReference>
<feature type="domain" description="Amidohydrolase-related" evidence="4">
    <location>
        <begin position="162"/>
        <end position="503"/>
    </location>
</feature>
<keyword evidence="3" id="KW-0812">Transmembrane</keyword>
<protein>
    <recommendedName>
        <fullName evidence="4">Amidohydrolase-related domain-containing protein</fullName>
    </recommendedName>
</protein>
<dbReference type="PANTHER" id="PTHR11113:SF14">
    <property type="entry name" value="N-ACETYLGLUCOSAMINE-6-PHOSPHATE DEACETYLASE"/>
    <property type="match status" value="1"/>
</dbReference>
<keyword evidence="3" id="KW-0472">Membrane</keyword>
<name>A0A086TKP1_9FUNG</name>
<feature type="transmembrane region" description="Helical" evidence="3">
    <location>
        <begin position="35"/>
        <end position="54"/>
    </location>
</feature>
<dbReference type="EMBL" id="KN042431">
    <property type="protein sequence ID" value="KFH62518.1"/>
    <property type="molecule type" value="Genomic_DNA"/>
</dbReference>
<evidence type="ECO:0000259" key="4">
    <source>
        <dbReference type="Pfam" id="PF01979"/>
    </source>
</evidence>
<gene>
    <name evidence="5" type="ORF">MVEG_11911</name>
</gene>
<dbReference type="GO" id="GO:0008448">
    <property type="term" value="F:N-acetylglucosamine-6-phosphate deacetylase activity"/>
    <property type="evidence" value="ECO:0007669"/>
    <property type="project" value="TreeGrafter"/>
</dbReference>
<accession>A0A086TKP1</accession>
<evidence type="ECO:0000256" key="1">
    <source>
        <dbReference type="ARBA" id="ARBA00022801"/>
    </source>
</evidence>
<dbReference type="Pfam" id="PF01979">
    <property type="entry name" value="Amidohydro_1"/>
    <property type="match status" value="1"/>
</dbReference>
<organism evidence="5 6">
    <name type="scientific">Podila verticillata NRRL 6337</name>
    <dbReference type="NCBI Taxonomy" id="1069443"/>
    <lineage>
        <taxon>Eukaryota</taxon>
        <taxon>Fungi</taxon>
        <taxon>Fungi incertae sedis</taxon>
        <taxon>Mucoromycota</taxon>
        <taxon>Mortierellomycotina</taxon>
        <taxon>Mortierellomycetes</taxon>
        <taxon>Mortierellales</taxon>
        <taxon>Mortierellaceae</taxon>
        <taxon>Podila</taxon>
    </lineage>
</organism>
<dbReference type="AlphaFoldDB" id="A0A086TKP1"/>
<dbReference type="SUPFAM" id="SSF51556">
    <property type="entry name" value="Metallo-dependent hydrolases"/>
    <property type="match status" value="1"/>
</dbReference>
<keyword evidence="3" id="KW-1133">Transmembrane helix</keyword>
<feature type="compositionally biased region" description="Basic and acidic residues" evidence="2">
    <location>
        <begin position="1"/>
        <end position="13"/>
    </location>
</feature>
<feature type="region of interest" description="Disordered" evidence="2">
    <location>
        <begin position="1"/>
        <end position="21"/>
    </location>
</feature>
<keyword evidence="1" id="KW-0378">Hydrolase</keyword>
<reference evidence="5 6" key="1">
    <citation type="submission" date="2011-02" db="EMBL/GenBank/DDBJ databases">
        <title>The Genome Sequence of Mortierella verticillata NRRL 6337.</title>
        <authorList>
            <consortium name="The Broad Institute Genome Sequencing Platform"/>
            <person name="Russ C."/>
            <person name="Cuomo C."/>
            <person name="Burger G."/>
            <person name="Gray M.W."/>
            <person name="Holland P.W.H."/>
            <person name="King N."/>
            <person name="Lang F.B.F."/>
            <person name="Roger A.J."/>
            <person name="Ruiz-Trillo I."/>
            <person name="Young S.K."/>
            <person name="Zeng Q."/>
            <person name="Gargeya S."/>
            <person name="Alvarado L."/>
            <person name="Berlin A."/>
            <person name="Chapman S.B."/>
            <person name="Chen Z."/>
            <person name="Freedman E."/>
            <person name="Gellesch M."/>
            <person name="Goldberg J."/>
            <person name="Griggs A."/>
            <person name="Gujja S."/>
            <person name="Heilman E."/>
            <person name="Heiman D."/>
            <person name="Howarth C."/>
            <person name="Mehta T."/>
            <person name="Neiman D."/>
            <person name="Pearson M."/>
            <person name="Roberts A."/>
            <person name="Saif S."/>
            <person name="Shea T."/>
            <person name="Shenoy N."/>
            <person name="Sisk P."/>
            <person name="Stolte C."/>
            <person name="Sykes S."/>
            <person name="White J."/>
            <person name="Yandava C."/>
            <person name="Haas B."/>
            <person name="Nusbaum C."/>
            <person name="Birren B."/>
        </authorList>
    </citation>
    <scope>NUCLEOTIDE SEQUENCE [LARGE SCALE GENOMIC DNA]</scope>
    <source>
        <strain evidence="5 6">NRRL 6337</strain>
    </source>
</reference>
<dbReference type="OrthoDB" id="10258955at2759"/>
<evidence type="ECO:0000313" key="5">
    <source>
        <dbReference type="EMBL" id="KFH62518.1"/>
    </source>
</evidence>
<evidence type="ECO:0000256" key="3">
    <source>
        <dbReference type="SAM" id="Phobius"/>
    </source>
</evidence>
<dbReference type="Gene3D" id="3.20.20.140">
    <property type="entry name" value="Metal-dependent hydrolases"/>
    <property type="match status" value="2"/>
</dbReference>
<dbReference type="InterPro" id="IPR006680">
    <property type="entry name" value="Amidohydro-rel"/>
</dbReference>
<proteinExistence type="predicted"/>
<dbReference type="Proteomes" id="UP000243308">
    <property type="component" value="Unassembled WGS sequence"/>
</dbReference>
<dbReference type="GO" id="GO:0006046">
    <property type="term" value="P:N-acetylglucosamine catabolic process"/>
    <property type="evidence" value="ECO:0007669"/>
    <property type="project" value="TreeGrafter"/>
</dbReference>
<sequence length="941" mass="102410">MADYRRLPQHEQDEAGFDTRPANQKGLVNFRKKSTLLLATAAIALLATSAYLLGASDELSDHKVHFEAPGISEAHFAEGVAKCKFIHRKNKHTYAPAESRSSNPRFVNGTAPTLFKNGHIFDGEGEPFKGDLLIDRGIIIKVGGEIKDVPKDTVVVDLKGHILTPGIVDMHSHVGVLSMPLLEGMLDGNEMTSPITPFVRSIDGFNPSDKAREIIVSGGVTSTLVLPGSGNIMGGEAFALKLRKVDTLSVDDMMIETGVDDKWRYMKMACGENPLRNYRAEGKMPSTRLGEGWLLRDQFAKATKLKQAQDDWCSAAKELPRYGRHRLAAPFPEDLQYESLVAVLRDDIKLNIHCYETHDLEAMVRHSNEFKFKIAGFHHALDAYRVPEILKRAYMNVPVVATFASKFGYKKEASQSSVNSPKILVDAGIAVAMKSDHPILNAQHLIYEAAQAHHFGLSERQALASVTTVPAKAMGLDHRIGKIDVGMDADLVIWEKHPLALGAHPLQVYIDGIAQIEDVDETKWREQDEPQEFKTFPELIVPKDKDACSTKSKDAVFTGIKKILLKNLSTSSSSLSREEYSSNGGLSVVIRDGEVICTGRCEEHAFKDLPVYDLGGEGVVFPSMISAGTINLGLQEIGLEELTGDGHPGLTTPVVKAIDGLKFGGMHMDEAYKAGVLIGVTAPTSEHVVQGISVAFSTGAEDALSNKKAVLKERVALHVAVGQEYKSTLFPSISSQIGYLRDSLESALLSHSPANHFYQVIKGQLPLVINVNNRDEMIRLIQLKKDLESQGARLKVTFLGAVEAWTVAEHLAEAQIGVILRPLLCMPIMWESQRCLAGAPLTQETGLSVLYKAGVKVGIAAQEPEDVRQLAWLAGWARSDLGLDEKAATGLVSWNLAELVGLSTAPSGLVLYNGDPFEYGAKVAAIVGGGKTGIECNPRAF</sequence>
<dbReference type="InterPro" id="IPR011059">
    <property type="entry name" value="Metal-dep_hydrolase_composite"/>
</dbReference>
<dbReference type="InterPro" id="IPR032466">
    <property type="entry name" value="Metal_Hydrolase"/>
</dbReference>
<dbReference type="SUPFAM" id="SSF51338">
    <property type="entry name" value="Composite domain of metallo-dependent hydrolases"/>
    <property type="match status" value="1"/>
</dbReference>
<evidence type="ECO:0000256" key="2">
    <source>
        <dbReference type="SAM" id="MobiDB-lite"/>
    </source>
</evidence>
<keyword evidence="6" id="KW-1185">Reference proteome</keyword>